<dbReference type="EMBL" id="SOFL01000044">
    <property type="protein sequence ID" value="TFB99581.1"/>
    <property type="molecule type" value="Genomic_DNA"/>
</dbReference>
<name>A0A4R8VZQ8_9MICO</name>
<protein>
    <submittedName>
        <fullName evidence="1">Asp23/Gls24 family envelope stress response protein</fullName>
    </submittedName>
</protein>
<dbReference type="OrthoDB" id="4953969at2"/>
<dbReference type="AlphaFoldDB" id="A0A4R8VZQ8"/>
<evidence type="ECO:0000313" key="1">
    <source>
        <dbReference type="EMBL" id="TFB99581.1"/>
    </source>
</evidence>
<keyword evidence="2" id="KW-1185">Reference proteome</keyword>
<sequence>MAMTSPHEDDANQDLIEQLSDLIDRGESPSDDFLNKAPENRIAFNALTRFRSMAQNILDDDVSAEPDRDDSWVAGILTNIHREARAGRSIPVSHSSPKADLSLTEGAVRGLIRSAGDAVAGTFIGRCRLEGDVTTLGSPVTVNVEASVFWGERMPQTAQQLRDAITTSLLHHTELNIVAVNVTITDVHLRRNPKDEGSPAQDG</sequence>
<gene>
    <name evidence="1" type="ORF">E3O42_13605</name>
</gene>
<dbReference type="Proteomes" id="UP000297907">
    <property type="component" value="Unassembled WGS sequence"/>
</dbReference>
<proteinExistence type="predicted"/>
<evidence type="ECO:0000313" key="2">
    <source>
        <dbReference type="Proteomes" id="UP000297907"/>
    </source>
</evidence>
<accession>A0A4R8VZQ8</accession>
<reference evidence="1 2" key="1">
    <citation type="submission" date="2019-03" db="EMBL/GenBank/DDBJ databases">
        <title>Genomics of glacier-inhabiting Cryobacterium strains.</title>
        <authorList>
            <person name="Liu Q."/>
            <person name="Xin Y.-H."/>
        </authorList>
    </citation>
    <scope>NUCLEOTIDE SEQUENCE [LARGE SCALE GENOMIC DNA]</scope>
    <source>
        <strain evidence="1 2">RHLS22-1</strain>
    </source>
</reference>
<comment type="caution">
    <text evidence="1">The sequence shown here is derived from an EMBL/GenBank/DDBJ whole genome shotgun (WGS) entry which is preliminary data.</text>
</comment>
<organism evidence="1 2">
    <name type="scientific">Cryobacterium adonitolivorans</name>
    <dbReference type="NCBI Taxonomy" id="1259189"/>
    <lineage>
        <taxon>Bacteria</taxon>
        <taxon>Bacillati</taxon>
        <taxon>Actinomycetota</taxon>
        <taxon>Actinomycetes</taxon>
        <taxon>Micrococcales</taxon>
        <taxon>Microbacteriaceae</taxon>
        <taxon>Cryobacterium</taxon>
    </lineage>
</organism>